<feature type="signal peptide" evidence="2">
    <location>
        <begin position="1"/>
        <end position="17"/>
    </location>
</feature>
<name>A0A1H9GJB1_9GAMM</name>
<sequence length="284" mass="29489">MKTLKTLAAAAAALAVAGCGSKLQCHDKVVAETLEGLVADNAAKQATPEAVLALFAGGGHIALSQTTERSRNESGALQCSGLLTANVTGATMKPETVAKNIASSGMLIELERRLDAIYGTGNGRAERLAALRESMPTIAGPSTVAWNIEYDAQRTSDGKDVIVNLQAANPIIDYVVYYAQSNAKVAKATPPPAAPAAPADEGSSYGTYSNDKTTITDDEGPHGGDELRSSLCANQTFKPKYDGASGSLSAPDGSYAISFGPGHAHIDVEGSNKCFPEGRYRKVR</sequence>
<feature type="compositionally biased region" description="Polar residues" evidence="1">
    <location>
        <begin position="204"/>
        <end position="213"/>
    </location>
</feature>
<dbReference type="RefSeq" id="WP_143068914.1">
    <property type="nucleotide sequence ID" value="NZ_FOFS01000007.1"/>
</dbReference>
<accession>A0A1H9GJB1</accession>
<protein>
    <recommendedName>
        <fullName evidence="5">Lipoprotein</fullName>
    </recommendedName>
</protein>
<organism evidence="3 4">
    <name type="scientific">Solimonas aquatica</name>
    <dbReference type="NCBI Taxonomy" id="489703"/>
    <lineage>
        <taxon>Bacteria</taxon>
        <taxon>Pseudomonadati</taxon>
        <taxon>Pseudomonadota</taxon>
        <taxon>Gammaproteobacteria</taxon>
        <taxon>Nevskiales</taxon>
        <taxon>Nevskiaceae</taxon>
        <taxon>Solimonas</taxon>
    </lineage>
</organism>
<dbReference type="EMBL" id="FOFS01000007">
    <property type="protein sequence ID" value="SEQ50167.1"/>
    <property type="molecule type" value="Genomic_DNA"/>
</dbReference>
<dbReference type="Proteomes" id="UP000199233">
    <property type="component" value="Unassembled WGS sequence"/>
</dbReference>
<evidence type="ECO:0000256" key="1">
    <source>
        <dbReference type="SAM" id="MobiDB-lite"/>
    </source>
</evidence>
<evidence type="ECO:0008006" key="5">
    <source>
        <dbReference type="Google" id="ProtNLM"/>
    </source>
</evidence>
<gene>
    <name evidence="3" type="ORF">SAMN04488038_10794</name>
</gene>
<dbReference type="STRING" id="489703.SAMN04488038_10794"/>
<evidence type="ECO:0000256" key="2">
    <source>
        <dbReference type="SAM" id="SignalP"/>
    </source>
</evidence>
<dbReference type="AlphaFoldDB" id="A0A1H9GJB1"/>
<feature type="compositionally biased region" description="Basic and acidic residues" evidence="1">
    <location>
        <begin position="219"/>
        <end position="228"/>
    </location>
</feature>
<evidence type="ECO:0000313" key="4">
    <source>
        <dbReference type="Proteomes" id="UP000199233"/>
    </source>
</evidence>
<keyword evidence="4" id="KW-1185">Reference proteome</keyword>
<evidence type="ECO:0000313" key="3">
    <source>
        <dbReference type="EMBL" id="SEQ50167.1"/>
    </source>
</evidence>
<proteinExistence type="predicted"/>
<feature type="region of interest" description="Disordered" evidence="1">
    <location>
        <begin position="188"/>
        <end position="229"/>
    </location>
</feature>
<keyword evidence="2" id="KW-0732">Signal</keyword>
<feature type="chain" id="PRO_5011617309" description="Lipoprotein" evidence="2">
    <location>
        <begin position="18"/>
        <end position="284"/>
    </location>
</feature>
<dbReference type="PROSITE" id="PS51257">
    <property type="entry name" value="PROKAR_LIPOPROTEIN"/>
    <property type="match status" value="1"/>
</dbReference>
<reference evidence="4" key="1">
    <citation type="submission" date="2016-10" db="EMBL/GenBank/DDBJ databases">
        <authorList>
            <person name="Varghese N."/>
            <person name="Submissions S."/>
        </authorList>
    </citation>
    <scope>NUCLEOTIDE SEQUENCE [LARGE SCALE GENOMIC DNA]</scope>
    <source>
        <strain evidence="4">DSM 25927</strain>
    </source>
</reference>